<gene>
    <name evidence="1" type="ORF">T265_05954</name>
</gene>
<dbReference type="EMBL" id="KL596736">
    <property type="protein sequence ID" value="KER26898.1"/>
    <property type="molecule type" value="Genomic_DNA"/>
</dbReference>
<name>A0A074ZHX2_OPIVI</name>
<proteinExistence type="predicted"/>
<reference evidence="1 2" key="1">
    <citation type="submission" date="2013-11" db="EMBL/GenBank/DDBJ databases">
        <title>Opisthorchis viverrini - life in the bile duct.</title>
        <authorList>
            <person name="Young N.D."/>
            <person name="Nagarajan N."/>
            <person name="Lin S.J."/>
            <person name="Korhonen P.K."/>
            <person name="Jex A.R."/>
            <person name="Hall R.S."/>
            <person name="Safavi-Hemami H."/>
            <person name="Kaewkong W."/>
            <person name="Bertrand D."/>
            <person name="Gao S."/>
            <person name="Seet Q."/>
            <person name="Wongkham S."/>
            <person name="Teh B.T."/>
            <person name="Wongkham C."/>
            <person name="Intapan P.M."/>
            <person name="Maleewong W."/>
            <person name="Yang X."/>
            <person name="Hu M."/>
            <person name="Wang Z."/>
            <person name="Hofmann A."/>
            <person name="Sternberg P.W."/>
            <person name="Tan P."/>
            <person name="Wang J."/>
            <person name="Gasser R.B."/>
        </authorList>
    </citation>
    <scope>NUCLEOTIDE SEQUENCE [LARGE SCALE GENOMIC DNA]</scope>
</reference>
<dbReference type="AlphaFoldDB" id="A0A074ZHX2"/>
<organism evidence="1 2">
    <name type="scientific">Opisthorchis viverrini</name>
    <name type="common">Southeast Asian liver fluke</name>
    <dbReference type="NCBI Taxonomy" id="6198"/>
    <lineage>
        <taxon>Eukaryota</taxon>
        <taxon>Metazoa</taxon>
        <taxon>Spiralia</taxon>
        <taxon>Lophotrochozoa</taxon>
        <taxon>Platyhelminthes</taxon>
        <taxon>Trematoda</taxon>
        <taxon>Digenea</taxon>
        <taxon>Opisthorchiida</taxon>
        <taxon>Opisthorchiata</taxon>
        <taxon>Opisthorchiidae</taxon>
        <taxon>Opisthorchis</taxon>
    </lineage>
</organism>
<evidence type="ECO:0000313" key="2">
    <source>
        <dbReference type="Proteomes" id="UP000054324"/>
    </source>
</evidence>
<protein>
    <submittedName>
        <fullName evidence="1">Uncharacterized protein</fullName>
    </submittedName>
</protein>
<evidence type="ECO:0000313" key="1">
    <source>
        <dbReference type="EMBL" id="KER26898.1"/>
    </source>
</evidence>
<dbReference type="CTD" id="20320136"/>
<dbReference type="Proteomes" id="UP000054324">
    <property type="component" value="Unassembled WGS sequence"/>
</dbReference>
<accession>A0A074ZHX2</accession>
<keyword evidence="2" id="KW-1185">Reference proteome</keyword>
<sequence>MDTLRMNTAGKRVNHVGKIAHYPIKQEVLTDKKRSISKIYGGCGTKPTVHKLPQCRVIVLPVTADGMNTGSFCDGEGKGVCEKYFGALFKRVSDSRRCGPRCIVIWVVPRTSERKTQRATTFVGLPDGNTYGVTFVVLNSAYTRLGYSKFYLRS</sequence>
<dbReference type="GeneID" id="20320136"/>
<dbReference type="RefSeq" id="XP_009169365.1">
    <property type="nucleotide sequence ID" value="XM_009171101.1"/>
</dbReference>
<dbReference type="KEGG" id="ovi:T265_05954"/>